<dbReference type="AlphaFoldDB" id="A0A556MYA8"/>
<reference evidence="1 2" key="1">
    <citation type="submission" date="2019-07" db="EMBL/GenBank/DDBJ databases">
        <authorList>
            <person name="Huq M.A."/>
        </authorList>
    </citation>
    <scope>NUCLEOTIDE SEQUENCE [LARGE SCALE GENOMIC DNA]</scope>
    <source>
        <strain evidence="1 2">MAH-3</strain>
    </source>
</reference>
<organism evidence="1 2">
    <name type="scientific">Fluviicola chungangensis</name>
    <dbReference type="NCBI Taxonomy" id="2597671"/>
    <lineage>
        <taxon>Bacteria</taxon>
        <taxon>Pseudomonadati</taxon>
        <taxon>Bacteroidota</taxon>
        <taxon>Flavobacteriia</taxon>
        <taxon>Flavobacteriales</taxon>
        <taxon>Crocinitomicaceae</taxon>
        <taxon>Fluviicola</taxon>
    </lineage>
</organism>
<comment type="caution">
    <text evidence="1">The sequence shown here is derived from an EMBL/GenBank/DDBJ whole genome shotgun (WGS) entry which is preliminary data.</text>
</comment>
<proteinExistence type="predicted"/>
<evidence type="ECO:0000313" key="2">
    <source>
        <dbReference type="Proteomes" id="UP000316008"/>
    </source>
</evidence>
<dbReference type="Gene3D" id="1.10.30.50">
    <property type="match status" value="1"/>
</dbReference>
<dbReference type="RefSeq" id="WP_144332998.1">
    <property type="nucleotide sequence ID" value="NZ_VLPL01000004.1"/>
</dbReference>
<dbReference type="Proteomes" id="UP000316008">
    <property type="component" value="Unassembled WGS sequence"/>
</dbReference>
<accession>A0A556MYA8</accession>
<dbReference type="OrthoDB" id="9816185at2"/>
<evidence type="ECO:0000313" key="1">
    <source>
        <dbReference type="EMBL" id="TSJ44885.1"/>
    </source>
</evidence>
<dbReference type="EMBL" id="VLPL01000004">
    <property type="protein sequence ID" value="TSJ44885.1"/>
    <property type="molecule type" value="Genomic_DNA"/>
</dbReference>
<name>A0A556MYA8_9FLAO</name>
<protein>
    <recommendedName>
        <fullName evidence="3">HNH endonuclease</fullName>
    </recommendedName>
</protein>
<keyword evidence="2" id="KW-1185">Reference proteome</keyword>
<gene>
    <name evidence="1" type="ORF">FO442_09820</name>
</gene>
<evidence type="ECO:0008006" key="3">
    <source>
        <dbReference type="Google" id="ProtNLM"/>
    </source>
</evidence>
<sequence length="331" mass="39156">MHTIKITKELKQKAQEFSTDLFKNRSAHFVTPLERLEKLKSSIPPRKYKAHKKYVEQIIEDYDDLLKADPSELVGFVKKFDALPGSKLLNTKVPNKNFFFHESIVHAMRYDDLRSDEILQFMDISAIKCCVYCHAQLTIVTQMKYYNKKKKKGEIHVSGKLELDHYYPKSKYPFLSTSFFNLYPVCGNCNRSKLDKSLKFQLYSYSDDQPYQFALDDQTILDFHLHNDTSNIKYWFTHTDGKFNERNEFDQMFDIQGIYNTQKDLVEELLHKSKLYTQSYKDGLIRSFTSIIPDDDFLERILIGNYTRVEDVHKRPLAKFTQDIARQLKLI</sequence>